<feature type="region of interest" description="Disordered" evidence="1">
    <location>
        <begin position="99"/>
        <end position="147"/>
    </location>
</feature>
<keyword evidence="3" id="KW-1185">Reference proteome</keyword>
<evidence type="ECO:0000313" key="2">
    <source>
        <dbReference type="EMBL" id="THU75092.1"/>
    </source>
</evidence>
<proteinExistence type="predicted"/>
<feature type="non-terminal residue" evidence="2">
    <location>
        <position position="147"/>
    </location>
</feature>
<sequence length="147" mass="16113">MSTLCKGCNKFFAGGFFQQHIDKTSSRACRAYGNQIGQSISPDRSAVLDQLLQGLSGRATLQESGPVPVEADGDYFGQYNDMDVNIDITNSSEALLRPTVNNNAQLDSDLDSDSDSSVVYEELEDHWEPEPATEDDIDTRSPSPEMD</sequence>
<name>A0A4S8KI51_DENBC</name>
<reference evidence="2 3" key="1">
    <citation type="journal article" date="2019" name="Nat. Ecol. Evol.">
        <title>Megaphylogeny resolves global patterns of mushroom evolution.</title>
        <authorList>
            <person name="Varga T."/>
            <person name="Krizsan K."/>
            <person name="Foldi C."/>
            <person name="Dima B."/>
            <person name="Sanchez-Garcia M."/>
            <person name="Sanchez-Ramirez S."/>
            <person name="Szollosi G.J."/>
            <person name="Szarkandi J.G."/>
            <person name="Papp V."/>
            <person name="Albert L."/>
            <person name="Andreopoulos W."/>
            <person name="Angelini C."/>
            <person name="Antonin V."/>
            <person name="Barry K.W."/>
            <person name="Bougher N.L."/>
            <person name="Buchanan P."/>
            <person name="Buyck B."/>
            <person name="Bense V."/>
            <person name="Catcheside P."/>
            <person name="Chovatia M."/>
            <person name="Cooper J."/>
            <person name="Damon W."/>
            <person name="Desjardin D."/>
            <person name="Finy P."/>
            <person name="Geml J."/>
            <person name="Haridas S."/>
            <person name="Hughes K."/>
            <person name="Justo A."/>
            <person name="Karasinski D."/>
            <person name="Kautmanova I."/>
            <person name="Kiss B."/>
            <person name="Kocsube S."/>
            <person name="Kotiranta H."/>
            <person name="LaButti K.M."/>
            <person name="Lechner B.E."/>
            <person name="Liimatainen K."/>
            <person name="Lipzen A."/>
            <person name="Lukacs Z."/>
            <person name="Mihaltcheva S."/>
            <person name="Morgado L.N."/>
            <person name="Niskanen T."/>
            <person name="Noordeloos M.E."/>
            <person name="Ohm R.A."/>
            <person name="Ortiz-Santana B."/>
            <person name="Ovrebo C."/>
            <person name="Racz N."/>
            <person name="Riley R."/>
            <person name="Savchenko A."/>
            <person name="Shiryaev A."/>
            <person name="Soop K."/>
            <person name="Spirin V."/>
            <person name="Szebenyi C."/>
            <person name="Tomsovsky M."/>
            <person name="Tulloss R.E."/>
            <person name="Uehling J."/>
            <person name="Grigoriev I.V."/>
            <person name="Vagvolgyi C."/>
            <person name="Papp T."/>
            <person name="Martin F.M."/>
            <person name="Miettinen O."/>
            <person name="Hibbett D.S."/>
            <person name="Nagy L.G."/>
        </authorList>
    </citation>
    <scope>NUCLEOTIDE SEQUENCE [LARGE SCALE GENOMIC DNA]</scope>
    <source>
        <strain evidence="2 3">CBS 962.96</strain>
    </source>
</reference>
<organism evidence="2 3">
    <name type="scientific">Dendrothele bispora (strain CBS 962.96)</name>
    <dbReference type="NCBI Taxonomy" id="1314807"/>
    <lineage>
        <taxon>Eukaryota</taxon>
        <taxon>Fungi</taxon>
        <taxon>Dikarya</taxon>
        <taxon>Basidiomycota</taxon>
        <taxon>Agaricomycotina</taxon>
        <taxon>Agaricomycetes</taxon>
        <taxon>Agaricomycetidae</taxon>
        <taxon>Agaricales</taxon>
        <taxon>Agaricales incertae sedis</taxon>
        <taxon>Dendrothele</taxon>
    </lineage>
</organism>
<gene>
    <name evidence="2" type="ORF">K435DRAFT_881665</name>
</gene>
<dbReference type="AlphaFoldDB" id="A0A4S8KI51"/>
<evidence type="ECO:0000313" key="3">
    <source>
        <dbReference type="Proteomes" id="UP000297245"/>
    </source>
</evidence>
<dbReference type="EMBL" id="ML182962">
    <property type="protein sequence ID" value="THU75092.1"/>
    <property type="molecule type" value="Genomic_DNA"/>
</dbReference>
<feature type="compositionally biased region" description="Acidic residues" evidence="1">
    <location>
        <begin position="121"/>
        <end position="137"/>
    </location>
</feature>
<accession>A0A4S8KI51</accession>
<protein>
    <submittedName>
        <fullName evidence="2">Uncharacterized protein</fullName>
    </submittedName>
</protein>
<evidence type="ECO:0000256" key="1">
    <source>
        <dbReference type="SAM" id="MobiDB-lite"/>
    </source>
</evidence>
<dbReference type="Proteomes" id="UP000297245">
    <property type="component" value="Unassembled WGS sequence"/>
</dbReference>